<comment type="caution">
    <text evidence="1">The sequence shown here is derived from an EMBL/GenBank/DDBJ whole genome shotgun (WGS) entry which is preliminary data.</text>
</comment>
<evidence type="ECO:0008006" key="3">
    <source>
        <dbReference type="Google" id="ProtNLM"/>
    </source>
</evidence>
<evidence type="ECO:0000313" key="1">
    <source>
        <dbReference type="EMBL" id="KAF0742766.1"/>
    </source>
</evidence>
<protein>
    <recommendedName>
        <fullName evidence="3">RNase H domain-containing protein</fullName>
    </recommendedName>
</protein>
<dbReference type="Proteomes" id="UP000478052">
    <property type="component" value="Unassembled WGS sequence"/>
</dbReference>
<dbReference type="EMBL" id="VUJU01007635">
    <property type="protein sequence ID" value="KAF0742766.1"/>
    <property type="molecule type" value="Genomic_DNA"/>
</dbReference>
<keyword evidence="2" id="KW-1185">Reference proteome</keyword>
<proteinExistence type="predicted"/>
<dbReference type="OrthoDB" id="6637038at2759"/>
<name>A0A6G0XQF4_APHCR</name>
<accession>A0A6G0XQF4</accession>
<reference evidence="1 2" key="1">
    <citation type="submission" date="2019-08" db="EMBL/GenBank/DDBJ databases">
        <title>Whole genome of Aphis craccivora.</title>
        <authorList>
            <person name="Voronova N.V."/>
            <person name="Shulinski R.S."/>
            <person name="Bandarenka Y.V."/>
            <person name="Zhorov D.G."/>
            <person name="Warner D."/>
        </authorList>
    </citation>
    <scope>NUCLEOTIDE SEQUENCE [LARGE SCALE GENOMIC DNA]</scope>
    <source>
        <strain evidence="1">180601</strain>
        <tissue evidence="1">Whole Body</tissue>
    </source>
</reference>
<evidence type="ECO:0000313" key="2">
    <source>
        <dbReference type="Proteomes" id="UP000478052"/>
    </source>
</evidence>
<dbReference type="AlphaFoldDB" id="A0A6G0XQF4"/>
<gene>
    <name evidence="1" type="ORF">FWK35_00028247</name>
</gene>
<organism evidence="1 2">
    <name type="scientific">Aphis craccivora</name>
    <name type="common">Cowpea aphid</name>
    <dbReference type="NCBI Taxonomy" id="307492"/>
    <lineage>
        <taxon>Eukaryota</taxon>
        <taxon>Metazoa</taxon>
        <taxon>Ecdysozoa</taxon>
        <taxon>Arthropoda</taxon>
        <taxon>Hexapoda</taxon>
        <taxon>Insecta</taxon>
        <taxon>Pterygota</taxon>
        <taxon>Neoptera</taxon>
        <taxon>Paraneoptera</taxon>
        <taxon>Hemiptera</taxon>
        <taxon>Sternorrhyncha</taxon>
        <taxon>Aphidomorpha</taxon>
        <taxon>Aphidoidea</taxon>
        <taxon>Aphididae</taxon>
        <taxon>Aphidini</taxon>
        <taxon>Aphis</taxon>
        <taxon>Aphis</taxon>
    </lineage>
</organism>
<sequence>MDTSWRKEKPQCFSCGTELTVNHLITKCLQYADEHKNINIPNTFNATLRPDANTLTQILKFLNKTKQTIQ</sequence>